<keyword evidence="2" id="KW-1185">Reference proteome</keyword>
<dbReference type="PROSITE" id="PS50096">
    <property type="entry name" value="IQ"/>
    <property type="match status" value="1"/>
</dbReference>
<evidence type="ECO:0008006" key="3">
    <source>
        <dbReference type="Google" id="ProtNLM"/>
    </source>
</evidence>
<dbReference type="InterPro" id="IPR042506">
    <property type="entry name" value="IQCC"/>
</dbReference>
<comment type="caution">
    <text evidence="1">The sequence shown here is derived from an EMBL/GenBank/DDBJ whole genome shotgun (WGS) entry which is preliminary data.</text>
</comment>
<proteinExistence type="predicted"/>
<organism evidence="1 2">
    <name type="scientific">Silurus meridionalis</name>
    <name type="common">Southern catfish</name>
    <name type="synonym">Silurus soldatovi meridionalis</name>
    <dbReference type="NCBI Taxonomy" id="175797"/>
    <lineage>
        <taxon>Eukaryota</taxon>
        <taxon>Metazoa</taxon>
        <taxon>Chordata</taxon>
        <taxon>Craniata</taxon>
        <taxon>Vertebrata</taxon>
        <taxon>Euteleostomi</taxon>
        <taxon>Actinopterygii</taxon>
        <taxon>Neopterygii</taxon>
        <taxon>Teleostei</taxon>
        <taxon>Ostariophysi</taxon>
        <taxon>Siluriformes</taxon>
        <taxon>Siluridae</taxon>
        <taxon>Silurus</taxon>
    </lineage>
</organism>
<dbReference type="Proteomes" id="UP000606274">
    <property type="component" value="Unassembled WGS sequence"/>
</dbReference>
<sequence>MIYFQGRCRGYLMRRDLKCVQAEYEDIVKELEGGLEHLSWRGQFLPKPHFTDADTESAFFRYPRPKNQIQECPENVEKAKMQDEAPCLHSEVLVPERDEVGSCGLERDQRETCAPAGGDTQQEGLQSDDVTDTTTLALRMSALQQAPPLMLILSKNVPHTPEALKQHRNTLAMELLWIQQAIASRKKYLTLKQKMETS</sequence>
<dbReference type="EMBL" id="JABFDY010000002">
    <property type="protein sequence ID" value="KAF7710812.1"/>
    <property type="molecule type" value="Genomic_DNA"/>
</dbReference>
<gene>
    <name evidence="1" type="ORF">HF521_009684</name>
</gene>
<name>A0A8T0BU40_SILME</name>
<reference evidence="1" key="1">
    <citation type="submission" date="2020-08" db="EMBL/GenBank/DDBJ databases">
        <title>Chromosome-level assembly of Southern catfish (Silurus meridionalis) provides insights into visual adaptation to the nocturnal and benthic lifestyles.</title>
        <authorList>
            <person name="Zhang Y."/>
            <person name="Wang D."/>
            <person name="Peng Z."/>
        </authorList>
    </citation>
    <scope>NUCLEOTIDE SEQUENCE</scope>
    <source>
        <strain evidence="1">SWU-2019-XX</strain>
        <tissue evidence="1">Muscle</tissue>
    </source>
</reference>
<dbReference type="AlphaFoldDB" id="A0A8T0BU40"/>
<evidence type="ECO:0000313" key="2">
    <source>
        <dbReference type="Proteomes" id="UP000606274"/>
    </source>
</evidence>
<protein>
    <recommendedName>
        <fullName evidence="3">IQ domain-containing protein C</fullName>
    </recommendedName>
</protein>
<dbReference type="PANTHER" id="PTHR16049">
    <property type="entry name" value="IQ DOMAIN-CONTAINING PROTEIN C"/>
    <property type="match status" value="1"/>
</dbReference>
<accession>A0A8T0BU40</accession>
<dbReference type="PANTHER" id="PTHR16049:SF8">
    <property type="entry name" value="IQ DOMAIN-CONTAINING PROTEIN C"/>
    <property type="match status" value="1"/>
</dbReference>
<evidence type="ECO:0000313" key="1">
    <source>
        <dbReference type="EMBL" id="KAF7710812.1"/>
    </source>
</evidence>